<dbReference type="KEGG" id="fku:FGKAn22_14510"/>
<proteinExistence type="predicted"/>
<organism evidence="2 3">
    <name type="scientific">Ferrigenium kumadai</name>
    <dbReference type="NCBI Taxonomy" id="1682490"/>
    <lineage>
        <taxon>Bacteria</taxon>
        <taxon>Pseudomonadati</taxon>
        <taxon>Pseudomonadota</taxon>
        <taxon>Betaproteobacteria</taxon>
        <taxon>Nitrosomonadales</taxon>
        <taxon>Gallionellaceae</taxon>
        <taxon>Ferrigenium</taxon>
    </lineage>
</organism>
<evidence type="ECO:0000256" key="1">
    <source>
        <dbReference type="SAM" id="MobiDB-lite"/>
    </source>
</evidence>
<keyword evidence="3" id="KW-1185">Reference proteome</keyword>
<name>A0AAN1SZC0_9PROT</name>
<dbReference type="AlphaFoldDB" id="A0AAN1SZC0"/>
<dbReference type="EMBL" id="AP019536">
    <property type="protein sequence ID" value="BBI99758.1"/>
    <property type="molecule type" value="Genomic_DNA"/>
</dbReference>
<accession>A0AAN1SZC0</accession>
<protein>
    <recommendedName>
        <fullName evidence="4">BioF2-like acetyltransferase domain-containing protein</fullName>
    </recommendedName>
</protein>
<dbReference type="RefSeq" id="WP_212784988.1">
    <property type="nucleotide sequence ID" value="NZ_AP019536.1"/>
</dbReference>
<dbReference type="Proteomes" id="UP001319121">
    <property type="component" value="Chromosome"/>
</dbReference>
<dbReference type="InterPro" id="IPR016181">
    <property type="entry name" value="Acyl_CoA_acyltransferase"/>
</dbReference>
<gene>
    <name evidence="2" type="ORF">FGKAn22_14510</name>
</gene>
<evidence type="ECO:0008006" key="4">
    <source>
        <dbReference type="Google" id="ProtNLM"/>
    </source>
</evidence>
<dbReference type="Gene3D" id="3.40.630.30">
    <property type="match status" value="1"/>
</dbReference>
<evidence type="ECO:0000313" key="2">
    <source>
        <dbReference type="EMBL" id="BBI99758.1"/>
    </source>
</evidence>
<reference evidence="2 3" key="1">
    <citation type="submission" date="2019-03" db="EMBL/GenBank/DDBJ databases">
        <title>Complete genome sequence of Ferrigenium kumadai strain An22, a microaerophilic iron-oxidizing bacterium isolated from a paddy field soil.</title>
        <authorList>
            <person name="Watanabe T."/>
            <person name="Asakawa S."/>
        </authorList>
    </citation>
    <scope>NUCLEOTIDE SEQUENCE [LARGE SCALE GENOMIC DNA]</scope>
    <source>
        <strain evidence="2 3">An22</strain>
    </source>
</reference>
<evidence type="ECO:0000313" key="3">
    <source>
        <dbReference type="Proteomes" id="UP001319121"/>
    </source>
</evidence>
<sequence length="350" mass="39115">MNRERENAERTSIAPDPAPDSPLVLTEADEAPESLLNEWPEDGAFYRATRHAMPGFSLGYLVAHRAGVRVAVIPYFITEFRLNTMLDVGWMKRVLGGLSLRVACVGHPTVSFGRIDGQISSQLLDQVSAVLSRKAPIVAFKGFGPDLPAHGFVRVKGLPVAVLNLEGDFWSTLHNHKQRNDFTRKLRASSALRFEEHAGLPAEYLERIHHLYLGTRSRAAIQFECLSPEYFSATSDRSIYVLAFLHEQLVGFAQMLPKGERVVGKYLGMDYTANREHGVYFALCLHALEVCARRGYTEIELGETGYSFKQALGCGMVDIWHYYRHCNPVVHSLLARLAFLLEPSGKDLPG</sequence>
<feature type="region of interest" description="Disordered" evidence="1">
    <location>
        <begin position="1"/>
        <end position="22"/>
    </location>
</feature>
<dbReference type="SUPFAM" id="SSF55729">
    <property type="entry name" value="Acyl-CoA N-acyltransferases (Nat)"/>
    <property type="match status" value="1"/>
</dbReference>